<name>A0AAJ4UW55_9EURY</name>
<dbReference type="EMBL" id="RJJC01000001">
    <property type="protein sequence ID" value="RNJ26722.1"/>
    <property type="molecule type" value="Genomic_DNA"/>
</dbReference>
<comment type="caution">
    <text evidence="1">The sequence shown here is derived from an EMBL/GenBank/DDBJ whole genome shotgun (WGS) entry which is preliminary data.</text>
</comment>
<keyword evidence="2" id="KW-1185">Reference proteome</keyword>
<proteinExistence type="predicted"/>
<organism evidence="1 2">
    <name type="scientific">Halosegnis longus</name>
    <dbReference type="NCBI Taxonomy" id="2216012"/>
    <lineage>
        <taxon>Archaea</taxon>
        <taxon>Methanobacteriati</taxon>
        <taxon>Methanobacteriota</taxon>
        <taxon>Stenosarchaea group</taxon>
        <taxon>Halobacteria</taxon>
        <taxon>Halobacteriales</taxon>
        <taxon>Natronomonadaceae</taxon>
        <taxon>Halosegnis</taxon>
    </lineage>
</organism>
<reference evidence="1 2" key="1">
    <citation type="submission" date="2018-11" db="EMBL/GenBank/DDBJ databases">
        <title>Genome sequences of Natronomonas sp. CBA1133.</title>
        <authorList>
            <person name="Roh S.W."/>
            <person name="Cha I.-T."/>
        </authorList>
    </citation>
    <scope>NUCLEOTIDE SEQUENCE [LARGE SCALE GENOMIC DNA]</scope>
    <source>
        <strain evidence="1 2">CBA1133</strain>
    </source>
</reference>
<dbReference type="Proteomes" id="UP000270581">
    <property type="component" value="Unassembled WGS sequence"/>
</dbReference>
<protein>
    <submittedName>
        <fullName evidence="1">DUF429 domain-containing protein</fullName>
    </submittedName>
</protein>
<evidence type="ECO:0000313" key="1">
    <source>
        <dbReference type="EMBL" id="RNJ26722.1"/>
    </source>
</evidence>
<dbReference type="RefSeq" id="WP_123124220.1">
    <property type="nucleotide sequence ID" value="NZ_QKNW01000001.1"/>
</dbReference>
<dbReference type="Pfam" id="PF04250">
    <property type="entry name" value="DUF429"/>
    <property type="match status" value="1"/>
</dbReference>
<evidence type="ECO:0000313" key="2">
    <source>
        <dbReference type="Proteomes" id="UP000270581"/>
    </source>
</evidence>
<dbReference type="AlphaFoldDB" id="A0AAJ4UW55"/>
<accession>A0AAJ4UW55</accession>
<gene>
    <name evidence="1" type="ORF">Nmn1133_08580</name>
</gene>
<sequence length="269" mass="28804">MYHGIDFSGAARPGDDIWLASARPTGDGLRLDACQSASERFDTTGREAVLDALRAWLADVEGVAGLDVSFGLPRVLVPADASESWRAFLRWFAATFADADGKSMQAALKQRARASDADGIELKRLTDGPTGASSPYSFITRYQTLHGIRDVLAPLVLDGQVSVEPMAPSEGPTLCEIYPAATLGGLGLPDEQYKGNKHDGERARREQIVAGLREWGVAMDDALAARLVDESGGDALDAVVGTVAVARAVEDDFAVEEERYDPLEGYIYA</sequence>
<dbReference type="InterPro" id="IPR007362">
    <property type="entry name" value="DUF429"/>
</dbReference>